<dbReference type="PANTHER" id="PTHR31994:SF3">
    <property type="entry name" value="LEUCINE-RICH REPEAT-CONTAINING PROTEIN 42"/>
    <property type="match status" value="1"/>
</dbReference>
<gene>
    <name evidence="3" type="ORF">IRJ41_004207</name>
</gene>
<sequence>MYLNDDYGAVYVREKGELRYVNADAPQPHRLSFKLCIDTLPSAGHGKRSDHFIFTYNKEGSLRYTVKSLFDISLQFIADHIEHVDSLVGFPEQMADKLFSVAEERHKFTDPQTAPRALQLFCEAYEELVLKSLCLRNRHLLISERLEEIRQFQSLECLDLYGCRLGDSHDIFTYITSEALASLVKLFMGANRLSDAGLQRLTAPIRVEFRVDANLHLCPTVDVDTENPITEKGLGYLTCFPLLKKLDISRTNVKLNVTLKGFFRRKMGMVLSEMPLKEFAHSDCKTEGWAEQVINQWEITASEVPKTEDKPKTNALRFYGREKFVRETLNSLSRTNDVTNEDKVLVHFYRLDSCGGISSVEHNTHPTTVATVQKGKKRRLSGEEEEQSIIPLAKRQSLSALSAEDLDLLNSY</sequence>
<organism evidence="3 4">
    <name type="scientific">Triplophysa rosa</name>
    <name type="common">Cave loach</name>
    <dbReference type="NCBI Taxonomy" id="992332"/>
    <lineage>
        <taxon>Eukaryota</taxon>
        <taxon>Metazoa</taxon>
        <taxon>Chordata</taxon>
        <taxon>Craniata</taxon>
        <taxon>Vertebrata</taxon>
        <taxon>Euteleostomi</taxon>
        <taxon>Actinopterygii</taxon>
        <taxon>Neopterygii</taxon>
        <taxon>Teleostei</taxon>
        <taxon>Ostariophysi</taxon>
        <taxon>Cypriniformes</taxon>
        <taxon>Nemacheilidae</taxon>
        <taxon>Triplophysa</taxon>
    </lineage>
</organism>
<keyword evidence="2" id="KW-0677">Repeat</keyword>
<dbReference type="InterPro" id="IPR032675">
    <property type="entry name" value="LRR_dom_sf"/>
</dbReference>
<dbReference type="EMBL" id="JAFHDT010000005">
    <property type="protein sequence ID" value="KAI7809279.1"/>
    <property type="molecule type" value="Genomic_DNA"/>
</dbReference>
<keyword evidence="4" id="KW-1185">Reference proteome</keyword>
<dbReference type="Gene3D" id="3.80.10.10">
    <property type="entry name" value="Ribonuclease Inhibitor"/>
    <property type="match status" value="1"/>
</dbReference>
<dbReference type="SUPFAM" id="SSF52047">
    <property type="entry name" value="RNI-like"/>
    <property type="match status" value="1"/>
</dbReference>
<dbReference type="AlphaFoldDB" id="A0A9W8C7H7"/>
<dbReference type="Proteomes" id="UP001059041">
    <property type="component" value="Linkage Group LG5"/>
</dbReference>
<name>A0A9W8C7H7_TRIRA</name>
<dbReference type="InterPro" id="IPR039631">
    <property type="entry name" value="LRRC42"/>
</dbReference>
<proteinExistence type="predicted"/>
<accession>A0A9W8C7H7</accession>
<evidence type="ECO:0000313" key="3">
    <source>
        <dbReference type="EMBL" id="KAI7809279.1"/>
    </source>
</evidence>
<evidence type="ECO:0000256" key="2">
    <source>
        <dbReference type="ARBA" id="ARBA00022737"/>
    </source>
</evidence>
<reference evidence="3" key="1">
    <citation type="submission" date="2021-02" db="EMBL/GenBank/DDBJ databases">
        <title>Comparative genomics reveals that relaxation of natural selection precedes convergent phenotypic evolution of cavefish.</title>
        <authorList>
            <person name="Peng Z."/>
        </authorList>
    </citation>
    <scope>NUCLEOTIDE SEQUENCE</scope>
    <source>
        <tissue evidence="3">Muscle</tissue>
    </source>
</reference>
<keyword evidence="1" id="KW-0433">Leucine-rich repeat</keyword>
<evidence type="ECO:0000256" key="1">
    <source>
        <dbReference type="ARBA" id="ARBA00022614"/>
    </source>
</evidence>
<comment type="caution">
    <text evidence="3">The sequence shown here is derived from an EMBL/GenBank/DDBJ whole genome shotgun (WGS) entry which is preliminary data.</text>
</comment>
<dbReference type="PANTHER" id="PTHR31994">
    <property type="entry name" value="LEUCINE-RICH REPEAT-CONTAINING PROTEIN 42"/>
    <property type="match status" value="1"/>
</dbReference>
<evidence type="ECO:0000313" key="4">
    <source>
        <dbReference type="Proteomes" id="UP001059041"/>
    </source>
</evidence>
<protein>
    <submittedName>
        <fullName evidence="3">Leucine-rich repeat-containing protein 42</fullName>
    </submittedName>
</protein>